<reference evidence="2 3" key="1">
    <citation type="submission" date="2016-04" db="EMBL/GenBank/DDBJ databases">
        <title>Complete genome sequence of Fictibacillus phosphorivorans G25-29, a strain toxic to nematodes.</title>
        <authorList>
            <person name="Zheng Z."/>
        </authorList>
    </citation>
    <scope>NUCLEOTIDE SEQUENCE [LARGE SCALE GENOMIC DNA]</scope>
    <source>
        <strain evidence="2 3">G25-29</strain>
    </source>
</reference>
<name>A0A160INP0_9BACL</name>
<evidence type="ECO:0008006" key="4">
    <source>
        <dbReference type="Google" id="ProtNLM"/>
    </source>
</evidence>
<dbReference type="RefSeq" id="WP_066394448.1">
    <property type="nucleotide sequence ID" value="NZ_CP015378.1"/>
</dbReference>
<dbReference type="AlphaFoldDB" id="A0A160INP0"/>
<dbReference type="KEGG" id="fpn:ABE65_010360"/>
<organism evidence="2 3">
    <name type="scientific">Fictibacillus phosphorivorans</name>
    <dbReference type="NCBI Taxonomy" id="1221500"/>
    <lineage>
        <taxon>Bacteria</taxon>
        <taxon>Bacillati</taxon>
        <taxon>Bacillota</taxon>
        <taxon>Bacilli</taxon>
        <taxon>Bacillales</taxon>
        <taxon>Fictibacillaceae</taxon>
        <taxon>Fictibacillus</taxon>
    </lineage>
</organism>
<protein>
    <recommendedName>
        <fullName evidence="4">DUF4355 domain-containing protein</fullName>
    </recommendedName>
</protein>
<dbReference type="EMBL" id="CP015378">
    <property type="protein sequence ID" value="ANC77182.1"/>
    <property type="molecule type" value="Genomic_DNA"/>
</dbReference>
<dbReference type="InterPro" id="IPR025580">
    <property type="entry name" value="Gp46"/>
</dbReference>
<feature type="coiled-coil region" evidence="1">
    <location>
        <begin position="83"/>
        <end position="110"/>
    </location>
</feature>
<keyword evidence="1" id="KW-0175">Coiled coil</keyword>
<evidence type="ECO:0000313" key="3">
    <source>
        <dbReference type="Proteomes" id="UP000076623"/>
    </source>
</evidence>
<evidence type="ECO:0000256" key="1">
    <source>
        <dbReference type="SAM" id="Coils"/>
    </source>
</evidence>
<proteinExistence type="predicted"/>
<evidence type="ECO:0000313" key="2">
    <source>
        <dbReference type="EMBL" id="ANC77182.1"/>
    </source>
</evidence>
<dbReference type="STRING" id="1221500.ABE65_010360"/>
<gene>
    <name evidence="2" type="ORF">ABE65_010360</name>
</gene>
<dbReference type="Proteomes" id="UP000076623">
    <property type="component" value="Chromosome"/>
</dbReference>
<accession>A0A160INP0</accession>
<dbReference type="Pfam" id="PF14265">
    <property type="entry name" value="DUF4355"/>
    <property type="match status" value="1"/>
</dbReference>
<keyword evidence="3" id="KW-1185">Reference proteome</keyword>
<sequence length="203" mass="23194">MNLEEIKKFLDENKGQEEVSAYLQGFKQFGVDEVQKFVIENDDARKWIDSEKDKHFSKGLDTWKTNNLEKIISVEIKKRNPDKTPEQIELDKLRADLEKMQNEKVRESLKNKALTVAGDKKIPTSLIDFFIGQDEERTLANLGQFETAMNDYVKAQVEDRLKGSYTPPGGGNPSVITMDQLKNMSTEEIAKLDPKLLDDVLKG</sequence>